<feature type="compositionally biased region" description="Polar residues" evidence="1">
    <location>
        <begin position="23"/>
        <end position="32"/>
    </location>
</feature>
<gene>
    <name evidence="2" type="primary">jg13289</name>
    <name evidence="2" type="ORF">PAEG_LOCUS13092</name>
</gene>
<sequence>MDWSGSDSSSETSTSPLAGPLNAQATGSQGSRVKNLLTRRAVSRTTAFCIRPLIQQPSERFFFDSPRRKDKNVPSPTLYELSQHWRPSGNNIQILYV</sequence>
<organism evidence="2 3">
    <name type="scientific">Pararge aegeria aegeria</name>
    <dbReference type="NCBI Taxonomy" id="348720"/>
    <lineage>
        <taxon>Eukaryota</taxon>
        <taxon>Metazoa</taxon>
        <taxon>Ecdysozoa</taxon>
        <taxon>Arthropoda</taxon>
        <taxon>Hexapoda</taxon>
        <taxon>Insecta</taxon>
        <taxon>Pterygota</taxon>
        <taxon>Neoptera</taxon>
        <taxon>Endopterygota</taxon>
        <taxon>Lepidoptera</taxon>
        <taxon>Glossata</taxon>
        <taxon>Ditrysia</taxon>
        <taxon>Papilionoidea</taxon>
        <taxon>Nymphalidae</taxon>
        <taxon>Satyrinae</taxon>
        <taxon>Satyrini</taxon>
        <taxon>Parargina</taxon>
        <taxon>Pararge</taxon>
    </lineage>
</organism>
<evidence type="ECO:0000313" key="2">
    <source>
        <dbReference type="EMBL" id="CAH2235431.1"/>
    </source>
</evidence>
<name>A0A8S4RDT1_9NEOP</name>
<dbReference type="AlphaFoldDB" id="A0A8S4RDT1"/>
<dbReference type="EMBL" id="CAKXAJ010025124">
    <property type="protein sequence ID" value="CAH2235431.1"/>
    <property type="molecule type" value="Genomic_DNA"/>
</dbReference>
<feature type="region of interest" description="Disordered" evidence="1">
    <location>
        <begin position="1"/>
        <end position="34"/>
    </location>
</feature>
<keyword evidence="3" id="KW-1185">Reference proteome</keyword>
<reference evidence="2" key="1">
    <citation type="submission" date="2022-03" db="EMBL/GenBank/DDBJ databases">
        <authorList>
            <person name="Lindestad O."/>
        </authorList>
    </citation>
    <scope>NUCLEOTIDE SEQUENCE</scope>
</reference>
<feature type="compositionally biased region" description="Low complexity" evidence="1">
    <location>
        <begin position="1"/>
        <end position="15"/>
    </location>
</feature>
<evidence type="ECO:0000256" key="1">
    <source>
        <dbReference type="SAM" id="MobiDB-lite"/>
    </source>
</evidence>
<protein>
    <submittedName>
        <fullName evidence="2">Jg13289 protein</fullName>
    </submittedName>
</protein>
<comment type="caution">
    <text evidence="2">The sequence shown here is derived from an EMBL/GenBank/DDBJ whole genome shotgun (WGS) entry which is preliminary data.</text>
</comment>
<evidence type="ECO:0000313" key="3">
    <source>
        <dbReference type="Proteomes" id="UP000838756"/>
    </source>
</evidence>
<accession>A0A8S4RDT1</accession>
<dbReference type="Proteomes" id="UP000838756">
    <property type="component" value="Unassembled WGS sequence"/>
</dbReference>
<proteinExistence type="predicted"/>